<comment type="caution">
    <text evidence="2">The sequence shown here is derived from an EMBL/GenBank/DDBJ whole genome shotgun (WGS) entry which is preliminary data.</text>
</comment>
<dbReference type="SUPFAM" id="SSF50998">
    <property type="entry name" value="Quinoprotein alcohol dehydrogenase-like"/>
    <property type="match status" value="1"/>
</dbReference>
<protein>
    <submittedName>
        <fullName evidence="2">PQQ-binding-like beta-propeller repeat protein</fullName>
    </submittedName>
</protein>
<evidence type="ECO:0000313" key="2">
    <source>
        <dbReference type="EMBL" id="MFC3606950.1"/>
    </source>
</evidence>
<proteinExistence type="predicted"/>
<accession>A0ABV7T1H4</accession>
<evidence type="ECO:0000313" key="3">
    <source>
        <dbReference type="Proteomes" id="UP001595630"/>
    </source>
</evidence>
<dbReference type="InterPro" id="IPR018391">
    <property type="entry name" value="PQQ_b-propeller_rpt"/>
</dbReference>
<feature type="domain" description="Pyrrolo-quinoline quinone repeat" evidence="1">
    <location>
        <begin position="19"/>
        <end position="97"/>
    </location>
</feature>
<reference evidence="3" key="1">
    <citation type="journal article" date="2019" name="Int. J. Syst. Evol. Microbiol.">
        <title>The Global Catalogue of Microorganisms (GCM) 10K type strain sequencing project: providing services to taxonomists for standard genome sequencing and annotation.</title>
        <authorList>
            <consortium name="The Broad Institute Genomics Platform"/>
            <consortium name="The Broad Institute Genome Sequencing Center for Infectious Disease"/>
            <person name="Wu L."/>
            <person name="Ma J."/>
        </authorList>
    </citation>
    <scope>NUCLEOTIDE SEQUENCE [LARGE SCALE GENOMIC DNA]</scope>
    <source>
        <strain evidence="3">KCTC 42447</strain>
    </source>
</reference>
<dbReference type="EMBL" id="JBHRXZ010000009">
    <property type="protein sequence ID" value="MFC3606950.1"/>
    <property type="molecule type" value="Genomic_DNA"/>
</dbReference>
<evidence type="ECO:0000259" key="1">
    <source>
        <dbReference type="Pfam" id="PF13360"/>
    </source>
</evidence>
<dbReference type="SMART" id="SM00564">
    <property type="entry name" value="PQQ"/>
    <property type="match status" value="1"/>
</dbReference>
<dbReference type="Gene3D" id="2.130.10.10">
    <property type="entry name" value="YVTN repeat-like/Quinoprotein amine dehydrogenase"/>
    <property type="match status" value="1"/>
</dbReference>
<name>A0ABV7T1H4_9GAMM</name>
<sequence length="112" mass="12504">MVSCPSLSPQGIAYVGSNDGYVYGIDLHTLEMLWRVNVECESRYTPFTVLPSGDALFVGTDERLHCLAQHTGETLWCLEHSGGFHSSPLLTDDGHLVIGSHRNAVHFYQWVR</sequence>
<dbReference type="InterPro" id="IPR002372">
    <property type="entry name" value="PQQ_rpt_dom"/>
</dbReference>
<dbReference type="InterPro" id="IPR011047">
    <property type="entry name" value="Quinoprotein_ADH-like_sf"/>
</dbReference>
<dbReference type="Proteomes" id="UP001595630">
    <property type="component" value="Unassembled WGS sequence"/>
</dbReference>
<dbReference type="Pfam" id="PF13360">
    <property type="entry name" value="PQQ_2"/>
    <property type="match status" value="1"/>
</dbReference>
<gene>
    <name evidence="2" type="ORF">ACFOMF_04035</name>
</gene>
<keyword evidence="3" id="KW-1185">Reference proteome</keyword>
<organism evidence="2 3">
    <name type="scientific">Stutzerimonas tarimensis</name>
    <dbReference type="NCBI Taxonomy" id="1507735"/>
    <lineage>
        <taxon>Bacteria</taxon>
        <taxon>Pseudomonadati</taxon>
        <taxon>Pseudomonadota</taxon>
        <taxon>Gammaproteobacteria</taxon>
        <taxon>Pseudomonadales</taxon>
        <taxon>Pseudomonadaceae</taxon>
        <taxon>Stutzerimonas</taxon>
    </lineage>
</organism>
<dbReference type="InterPro" id="IPR015943">
    <property type="entry name" value="WD40/YVTN_repeat-like_dom_sf"/>
</dbReference>